<dbReference type="Proteomes" id="UP000652761">
    <property type="component" value="Unassembled WGS sequence"/>
</dbReference>
<keyword evidence="2" id="KW-1185">Reference proteome</keyword>
<accession>A0A843VJ52</accession>
<sequence length="93" mass="9984">MADDLVVKESRLHLELIHGQCVQVELPLLQSVNHRLLAPCLSSHVERSINEADGSQVGCREEVILCREENDATYADGGGLGNGEVVPGVPLAL</sequence>
<dbReference type="EMBL" id="NMUH01001546">
    <property type="protein sequence ID" value="MQL93314.1"/>
    <property type="molecule type" value="Genomic_DNA"/>
</dbReference>
<gene>
    <name evidence="1" type="ORF">Taro_025955</name>
</gene>
<organism evidence="1 2">
    <name type="scientific">Colocasia esculenta</name>
    <name type="common">Wild taro</name>
    <name type="synonym">Arum esculentum</name>
    <dbReference type="NCBI Taxonomy" id="4460"/>
    <lineage>
        <taxon>Eukaryota</taxon>
        <taxon>Viridiplantae</taxon>
        <taxon>Streptophyta</taxon>
        <taxon>Embryophyta</taxon>
        <taxon>Tracheophyta</taxon>
        <taxon>Spermatophyta</taxon>
        <taxon>Magnoliopsida</taxon>
        <taxon>Liliopsida</taxon>
        <taxon>Araceae</taxon>
        <taxon>Aroideae</taxon>
        <taxon>Colocasieae</taxon>
        <taxon>Colocasia</taxon>
    </lineage>
</organism>
<comment type="caution">
    <text evidence="1">The sequence shown here is derived from an EMBL/GenBank/DDBJ whole genome shotgun (WGS) entry which is preliminary data.</text>
</comment>
<evidence type="ECO:0000313" key="1">
    <source>
        <dbReference type="EMBL" id="MQL93314.1"/>
    </source>
</evidence>
<reference evidence="1" key="1">
    <citation type="submission" date="2017-07" db="EMBL/GenBank/DDBJ databases">
        <title>Taro Niue Genome Assembly and Annotation.</title>
        <authorList>
            <person name="Atibalentja N."/>
            <person name="Keating K."/>
            <person name="Fields C.J."/>
        </authorList>
    </citation>
    <scope>NUCLEOTIDE SEQUENCE</scope>
    <source>
        <strain evidence="1">Niue_2</strain>
        <tissue evidence="1">Leaf</tissue>
    </source>
</reference>
<evidence type="ECO:0000313" key="2">
    <source>
        <dbReference type="Proteomes" id="UP000652761"/>
    </source>
</evidence>
<proteinExistence type="predicted"/>
<name>A0A843VJ52_COLES</name>
<dbReference type="AlphaFoldDB" id="A0A843VJ52"/>
<protein>
    <submittedName>
        <fullName evidence="1">Uncharacterized protein</fullName>
    </submittedName>
</protein>